<dbReference type="AlphaFoldDB" id="A0A9N9RIP5"/>
<dbReference type="InterPro" id="IPR016186">
    <property type="entry name" value="C-type_lectin-like/link_sf"/>
</dbReference>
<evidence type="ECO:0000313" key="4">
    <source>
        <dbReference type="Proteomes" id="UP001153620"/>
    </source>
</evidence>
<dbReference type="Gene3D" id="3.10.100.10">
    <property type="entry name" value="Mannose-Binding Protein A, subunit A"/>
    <property type="match status" value="1"/>
</dbReference>
<keyword evidence="4" id="KW-1185">Reference proteome</keyword>
<reference evidence="3" key="2">
    <citation type="submission" date="2022-10" db="EMBL/GenBank/DDBJ databases">
        <authorList>
            <consortium name="ENA_rothamsted_submissions"/>
            <consortium name="culmorum"/>
            <person name="King R."/>
        </authorList>
    </citation>
    <scope>NUCLEOTIDE SEQUENCE</scope>
</reference>
<dbReference type="InterPro" id="IPR001304">
    <property type="entry name" value="C-type_lectin-like"/>
</dbReference>
<organism evidence="3 4">
    <name type="scientific">Chironomus riparius</name>
    <dbReference type="NCBI Taxonomy" id="315576"/>
    <lineage>
        <taxon>Eukaryota</taxon>
        <taxon>Metazoa</taxon>
        <taxon>Ecdysozoa</taxon>
        <taxon>Arthropoda</taxon>
        <taxon>Hexapoda</taxon>
        <taxon>Insecta</taxon>
        <taxon>Pterygota</taxon>
        <taxon>Neoptera</taxon>
        <taxon>Endopterygota</taxon>
        <taxon>Diptera</taxon>
        <taxon>Nematocera</taxon>
        <taxon>Chironomoidea</taxon>
        <taxon>Chironomidae</taxon>
        <taxon>Chironominae</taxon>
        <taxon>Chironomus</taxon>
    </lineage>
</organism>
<keyword evidence="1" id="KW-0732">Signal</keyword>
<dbReference type="InterPro" id="IPR016187">
    <property type="entry name" value="CTDL_fold"/>
</dbReference>
<evidence type="ECO:0000259" key="2">
    <source>
        <dbReference type="PROSITE" id="PS50041"/>
    </source>
</evidence>
<dbReference type="EMBL" id="OU895877">
    <property type="protein sequence ID" value="CAG9797551.1"/>
    <property type="molecule type" value="Genomic_DNA"/>
</dbReference>
<feature type="domain" description="C-type lectin" evidence="2">
    <location>
        <begin position="63"/>
        <end position="173"/>
    </location>
</feature>
<protein>
    <recommendedName>
        <fullName evidence="2">C-type lectin domain-containing protein</fullName>
    </recommendedName>
</protein>
<dbReference type="CDD" id="cd00037">
    <property type="entry name" value="CLECT"/>
    <property type="match status" value="1"/>
</dbReference>
<dbReference type="Proteomes" id="UP001153620">
    <property type="component" value="Chromosome 1"/>
</dbReference>
<sequence length="198" mass="22528">MCARSVVFCIILIISTVFCDNCEQACPKISSPGDSCSSRLPIIKDTFFITLGNYGGDDKCGNYYQKIYYFPRYLKATWIEAKTICKTYNLELASFKTLEEANAVMDMVKRDSNLSAIDFLWIFLDGIALTQKSPTDWYWTETGEKVNFSMPWLPGQPDTAGNAEYYLSIGRFNKEGTLGFNDIPGRDFVNTFLCQKYI</sequence>
<dbReference type="SUPFAM" id="SSF56436">
    <property type="entry name" value="C-type lectin-like"/>
    <property type="match status" value="1"/>
</dbReference>
<dbReference type="Pfam" id="PF00059">
    <property type="entry name" value="Lectin_C"/>
    <property type="match status" value="1"/>
</dbReference>
<gene>
    <name evidence="3" type="ORF">CHIRRI_LOCUS549</name>
</gene>
<proteinExistence type="predicted"/>
<evidence type="ECO:0000256" key="1">
    <source>
        <dbReference type="SAM" id="SignalP"/>
    </source>
</evidence>
<dbReference type="SMART" id="SM00034">
    <property type="entry name" value="CLECT"/>
    <property type="match status" value="1"/>
</dbReference>
<evidence type="ECO:0000313" key="3">
    <source>
        <dbReference type="EMBL" id="CAG9797551.1"/>
    </source>
</evidence>
<name>A0A9N9RIP5_9DIPT</name>
<accession>A0A9N9RIP5</accession>
<feature type="chain" id="PRO_5040276737" description="C-type lectin domain-containing protein" evidence="1">
    <location>
        <begin position="20"/>
        <end position="198"/>
    </location>
</feature>
<reference evidence="3" key="1">
    <citation type="submission" date="2022-01" db="EMBL/GenBank/DDBJ databases">
        <authorList>
            <person name="King R."/>
        </authorList>
    </citation>
    <scope>NUCLEOTIDE SEQUENCE</scope>
</reference>
<dbReference type="PROSITE" id="PS50041">
    <property type="entry name" value="C_TYPE_LECTIN_2"/>
    <property type="match status" value="1"/>
</dbReference>
<feature type="signal peptide" evidence="1">
    <location>
        <begin position="1"/>
        <end position="19"/>
    </location>
</feature>